<dbReference type="InterPro" id="IPR007138">
    <property type="entry name" value="ABM_dom"/>
</dbReference>
<proteinExistence type="predicted"/>
<dbReference type="InterPro" id="IPR050404">
    <property type="entry name" value="Heme-degrading_MO"/>
</dbReference>
<dbReference type="PANTHER" id="PTHR34474:SF2">
    <property type="entry name" value="SIGNAL TRANSDUCTION PROTEIN TRAP"/>
    <property type="match status" value="1"/>
</dbReference>
<dbReference type="Gene3D" id="3.30.70.100">
    <property type="match status" value="1"/>
</dbReference>
<dbReference type="GO" id="GO:0004497">
    <property type="term" value="F:monooxygenase activity"/>
    <property type="evidence" value="ECO:0007669"/>
    <property type="project" value="UniProtKB-KW"/>
</dbReference>
<evidence type="ECO:0000313" key="3">
    <source>
        <dbReference type="Proteomes" id="UP000009375"/>
    </source>
</evidence>
<dbReference type="PROSITE" id="PS51725">
    <property type="entry name" value="ABM"/>
    <property type="match status" value="1"/>
</dbReference>
<accession>D2EFB6</accession>
<sequence length="102" mass="12056">MINVGMYYNVKKGHEKEFEATFQKVVEYLKNSVNGFEKASIYKKVGEEDSTTEYMIYSEWKDTNSFREFTTAKAFHETTEYGKGIIEGRPYHKIFNQVKEEN</sequence>
<dbReference type="PANTHER" id="PTHR34474">
    <property type="entry name" value="SIGNAL TRANSDUCTION PROTEIN TRAP"/>
    <property type="match status" value="1"/>
</dbReference>
<dbReference type="Pfam" id="PF03992">
    <property type="entry name" value="ABM"/>
    <property type="match status" value="1"/>
</dbReference>
<reference evidence="2 3" key="1">
    <citation type="journal article" date="2010" name="Proc. Natl. Acad. Sci. U.S.A.">
        <title>Enigmatic, ultrasmall, uncultivated Archaea.</title>
        <authorList>
            <person name="Baker B.J."/>
            <person name="Comolli L.R."/>
            <person name="Dick G.J."/>
            <person name="Hauser L.J."/>
            <person name="Hyatt D."/>
            <person name="Dill B.D."/>
            <person name="Land M.L."/>
            <person name="Verberkmoes N.C."/>
            <person name="Hettich R.L."/>
            <person name="Banfield J.F."/>
        </authorList>
    </citation>
    <scope>NUCLEOTIDE SEQUENCE [LARGE SCALE GENOMIC DNA]</scope>
</reference>
<keyword evidence="2" id="KW-0503">Monooxygenase</keyword>
<gene>
    <name evidence="2" type="ORF">BJBARM4_0434</name>
</gene>
<feature type="domain" description="ABM" evidence="1">
    <location>
        <begin position="2"/>
        <end position="94"/>
    </location>
</feature>
<keyword evidence="2" id="KW-0560">Oxidoreductase</keyword>
<dbReference type="EMBL" id="GG730045">
    <property type="protein sequence ID" value="EEZ92921.1"/>
    <property type="molecule type" value="Genomic_DNA"/>
</dbReference>
<protein>
    <submittedName>
        <fullName evidence="2">Antibiotic biosynthesis monooxygenase</fullName>
    </submittedName>
</protein>
<organism evidence="2 3">
    <name type="scientific">Candidatus Parvarchaeum acidiphilum ARMAN-4</name>
    <dbReference type="NCBI Taxonomy" id="662760"/>
    <lineage>
        <taxon>Archaea</taxon>
        <taxon>Candidatus Parvarchaeota</taxon>
        <taxon>Candidatus Parvarchaeum</taxon>
    </lineage>
</organism>
<dbReference type="AlphaFoldDB" id="D2EFB6"/>
<dbReference type="Proteomes" id="UP000009375">
    <property type="component" value="Unassembled WGS sequence"/>
</dbReference>
<dbReference type="InterPro" id="IPR011008">
    <property type="entry name" value="Dimeric_a/b-barrel"/>
</dbReference>
<name>D2EFB6_PARA4</name>
<evidence type="ECO:0000313" key="2">
    <source>
        <dbReference type="EMBL" id="EEZ92921.1"/>
    </source>
</evidence>
<evidence type="ECO:0000259" key="1">
    <source>
        <dbReference type="PROSITE" id="PS51725"/>
    </source>
</evidence>
<dbReference type="SUPFAM" id="SSF54909">
    <property type="entry name" value="Dimeric alpha+beta barrel"/>
    <property type="match status" value="1"/>
</dbReference>